<keyword evidence="6" id="KW-1185">Reference proteome</keyword>
<keyword evidence="2 4" id="KW-0963">Cytoplasm</keyword>
<dbReference type="OrthoDB" id="9793681at2"/>
<dbReference type="GO" id="GO:0043023">
    <property type="term" value="F:ribosomal large subunit binding"/>
    <property type="evidence" value="ECO:0007669"/>
    <property type="project" value="TreeGrafter"/>
</dbReference>
<dbReference type="Proteomes" id="UP000295063">
    <property type="component" value="Unassembled WGS sequence"/>
</dbReference>
<dbReference type="GO" id="GO:0090071">
    <property type="term" value="P:negative regulation of ribosome biogenesis"/>
    <property type="evidence" value="ECO:0007669"/>
    <property type="project" value="UniProtKB-UniRule"/>
</dbReference>
<sequence>MTQVHNNLPEWVAEAASDKKARDIVIMDMQGISMVTDYFVICSANSTTQVQAIAEHMEEKMRERGIKTYHREGYREARWILIDFGTCIAHIFVEEDRRFYNLERLWNDAAQRVYEA</sequence>
<dbReference type="PANTHER" id="PTHR21043">
    <property type="entry name" value="IOJAP SUPERFAMILY ORTHOLOG"/>
    <property type="match status" value="1"/>
</dbReference>
<dbReference type="EMBL" id="SLUI01000008">
    <property type="protein sequence ID" value="TCL36455.1"/>
    <property type="molecule type" value="Genomic_DNA"/>
</dbReference>
<evidence type="ECO:0000256" key="3">
    <source>
        <dbReference type="ARBA" id="ARBA00022491"/>
    </source>
</evidence>
<evidence type="ECO:0000313" key="5">
    <source>
        <dbReference type="EMBL" id="TCL36455.1"/>
    </source>
</evidence>
<dbReference type="Pfam" id="PF02410">
    <property type="entry name" value="RsfS"/>
    <property type="match status" value="1"/>
</dbReference>
<proteinExistence type="inferred from homology"/>
<name>A0A4R1PVW3_9FIRM</name>
<dbReference type="GO" id="GO:0005737">
    <property type="term" value="C:cytoplasm"/>
    <property type="evidence" value="ECO:0007669"/>
    <property type="project" value="UniProtKB-SubCell"/>
</dbReference>
<dbReference type="NCBIfam" id="TIGR00090">
    <property type="entry name" value="rsfS_iojap_ybeB"/>
    <property type="match status" value="1"/>
</dbReference>
<comment type="subunit">
    <text evidence="4">Interacts with ribosomal protein uL14 (rplN).</text>
</comment>
<dbReference type="SUPFAM" id="SSF81301">
    <property type="entry name" value="Nucleotidyltransferase"/>
    <property type="match status" value="1"/>
</dbReference>
<evidence type="ECO:0000313" key="6">
    <source>
        <dbReference type="Proteomes" id="UP000295063"/>
    </source>
</evidence>
<comment type="function">
    <text evidence="4">Functions as a ribosomal silencing factor. Interacts with ribosomal protein uL14 (rplN), blocking formation of intersubunit bridge B8. Prevents association of the 30S and 50S ribosomal subunits and the formation of functional ribosomes, thus repressing translation.</text>
</comment>
<dbReference type="RefSeq" id="WP_132081125.1">
    <property type="nucleotide sequence ID" value="NZ_DAIMLW010000110.1"/>
</dbReference>
<accession>A0A4R1PVW3</accession>
<dbReference type="PANTHER" id="PTHR21043:SF0">
    <property type="entry name" value="MITOCHONDRIAL ASSEMBLY OF RIBOSOMAL LARGE SUBUNIT PROTEIN 1"/>
    <property type="match status" value="1"/>
</dbReference>
<dbReference type="AlphaFoldDB" id="A0A4R1PVW3"/>
<dbReference type="HAMAP" id="MF_01477">
    <property type="entry name" value="Iojap_RsfS"/>
    <property type="match status" value="1"/>
</dbReference>
<protein>
    <recommendedName>
        <fullName evidence="4">Ribosomal silencing factor RsfS</fullName>
    </recommendedName>
</protein>
<dbReference type="InterPro" id="IPR004394">
    <property type="entry name" value="Iojap/RsfS/C7orf30"/>
</dbReference>
<reference evidence="5 6" key="1">
    <citation type="submission" date="2019-03" db="EMBL/GenBank/DDBJ databases">
        <title>Genomic Encyclopedia of Type Strains, Phase IV (KMG-IV): sequencing the most valuable type-strain genomes for metagenomic binning, comparative biology and taxonomic classification.</title>
        <authorList>
            <person name="Goeker M."/>
        </authorList>
    </citation>
    <scope>NUCLEOTIDE SEQUENCE [LARGE SCALE GENOMIC DNA]</scope>
    <source>
        <strain evidence="5 6">DSM 15969</strain>
    </source>
</reference>
<dbReference type="FunFam" id="3.30.460.10:FF:000015">
    <property type="entry name" value="Ribosomal silencing factor RsfS"/>
    <property type="match status" value="1"/>
</dbReference>
<comment type="subcellular location">
    <subcellularLocation>
        <location evidence="4">Cytoplasm</location>
    </subcellularLocation>
</comment>
<dbReference type="Gene3D" id="3.30.460.10">
    <property type="entry name" value="Beta Polymerase, domain 2"/>
    <property type="match status" value="1"/>
</dbReference>
<dbReference type="InterPro" id="IPR043519">
    <property type="entry name" value="NT_sf"/>
</dbReference>
<evidence type="ECO:0000256" key="2">
    <source>
        <dbReference type="ARBA" id="ARBA00022490"/>
    </source>
</evidence>
<keyword evidence="4" id="KW-0810">Translation regulation</keyword>
<dbReference type="GO" id="GO:0017148">
    <property type="term" value="P:negative regulation of translation"/>
    <property type="evidence" value="ECO:0007669"/>
    <property type="project" value="UniProtKB-UniRule"/>
</dbReference>
<comment type="similarity">
    <text evidence="1 4">Belongs to the Iojap/RsfS family.</text>
</comment>
<dbReference type="GO" id="GO:0042256">
    <property type="term" value="P:cytosolic ribosome assembly"/>
    <property type="evidence" value="ECO:0007669"/>
    <property type="project" value="UniProtKB-UniRule"/>
</dbReference>
<gene>
    <name evidence="4" type="primary">rsfS</name>
    <name evidence="5" type="ORF">EV210_10895</name>
</gene>
<organism evidence="5 6">
    <name type="scientific">Anaerospora hongkongensis</name>
    <dbReference type="NCBI Taxonomy" id="244830"/>
    <lineage>
        <taxon>Bacteria</taxon>
        <taxon>Bacillati</taxon>
        <taxon>Bacillota</taxon>
        <taxon>Negativicutes</taxon>
        <taxon>Selenomonadales</taxon>
        <taxon>Sporomusaceae</taxon>
        <taxon>Anaerospora</taxon>
    </lineage>
</organism>
<keyword evidence="3 4" id="KW-0678">Repressor</keyword>
<evidence type="ECO:0000256" key="1">
    <source>
        <dbReference type="ARBA" id="ARBA00010574"/>
    </source>
</evidence>
<evidence type="ECO:0000256" key="4">
    <source>
        <dbReference type="HAMAP-Rule" id="MF_01477"/>
    </source>
</evidence>
<comment type="caution">
    <text evidence="5">The sequence shown here is derived from an EMBL/GenBank/DDBJ whole genome shotgun (WGS) entry which is preliminary data.</text>
</comment>